<dbReference type="SMART" id="SM00906">
    <property type="entry name" value="Fungal_trans"/>
    <property type="match status" value="1"/>
</dbReference>
<dbReference type="InterPro" id="IPR036864">
    <property type="entry name" value="Zn2-C6_fun-type_DNA-bd_sf"/>
</dbReference>
<keyword evidence="8" id="KW-1185">Reference proteome</keyword>
<keyword evidence="3" id="KW-0238">DNA-binding</keyword>
<accession>A0A8H7VE12</accession>
<dbReference type="OrthoDB" id="4161332at2759"/>
<feature type="compositionally biased region" description="Low complexity" evidence="5">
    <location>
        <begin position="156"/>
        <end position="167"/>
    </location>
</feature>
<comment type="caution">
    <text evidence="7">The sequence shown here is derived from an EMBL/GenBank/DDBJ whole genome shotgun (WGS) entry which is preliminary data.</text>
</comment>
<feature type="compositionally biased region" description="Polar residues" evidence="5">
    <location>
        <begin position="805"/>
        <end position="827"/>
    </location>
</feature>
<keyword evidence="2" id="KW-0479">Metal-binding</keyword>
<evidence type="ECO:0000259" key="6">
    <source>
        <dbReference type="PROSITE" id="PS50048"/>
    </source>
</evidence>
<dbReference type="Gene3D" id="4.10.240.10">
    <property type="entry name" value="Zn(2)-C6 fungal-type DNA-binding domain"/>
    <property type="match status" value="1"/>
</dbReference>
<dbReference type="GO" id="GO:0003677">
    <property type="term" value="F:DNA binding"/>
    <property type="evidence" value="ECO:0007669"/>
    <property type="project" value="UniProtKB-KW"/>
</dbReference>
<dbReference type="Pfam" id="PF00172">
    <property type="entry name" value="Zn_clus"/>
    <property type="match status" value="1"/>
</dbReference>
<dbReference type="PROSITE" id="PS50048">
    <property type="entry name" value="ZN2_CY6_FUNGAL_2"/>
    <property type="match status" value="1"/>
</dbReference>
<feature type="compositionally biased region" description="Pro residues" evidence="5">
    <location>
        <begin position="103"/>
        <end position="123"/>
    </location>
</feature>
<comment type="subcellular location">
    <subcellularLocation>
        <location evidence="1">Nucleus</location>
    </subcellularLocation>
</comment>
<protein>
    <recommendedName>
        <fullName evidence="6">Zn(2)-C6 fungal-type domain-containing protein</fullName>
    </recommendedName>
</protein>
<evidence type="ECO:0000256" key="3">
    <source>
        <dbReference type="ARBA" id="ARBA00023125"/>
    </source>
</evidence>
<dbReference type="InterPro" id="IPR001138">
    <property type="entry name" value="Zn2Cys6_DnaBD"/>
</dbReference>
<evidence type="ECO:0000256" key="1">
    <source>
        <dbReference type="ARBA" id="ARBA00004123"/>
    </source>
</evidence>
<evidence type="ECO:0000256" key="5">
    <source>
        <dbReference type="SAM" id="MobiDB-lite"/>
    </source>
</evidence>
<dbReference type="PROSITE" id="PS00463">
    <property type="entry name" value="ZN2_CY6_FUNGAL_1"/>
    <property type="match status" value="1"/>
</dbReference>
<dbReference type="InterPro" id="IPR007219">
    <property type="entry name" value="XnlR_reg_dom"/>
</dbReference>
<feature type="region of interest" description="Disordered" evidence="5">
    <location>
        <begin position="754"/>
        <end position="827"/>
    </location>
</feature>
<dbReference type="PANTHER" id="PTHR46910">
    <property type="entry name" value="TRANSCRIPTION FACTOR PDR1"/>
    <property type="match status" value="1"/>
</dbReference>
<reference evidence="7 8" key="1">
    <citation type="submission" date="2020-12" db="EMBL/GenBank/DDBJ databases">
        <title>Metabolic potential, ecology and presence of endohyphal bacteria is reflected in genomic diversity of Mucoromycotina.</title>
        <authorList>
            <person name="Muszewska A."/>
            <person name="Okrasinska A."/>
            <person name="Steczkiewicz K."/>
            <person name="Drgas O."/>
            <person name="Orlowska M."/>
            <person name="Perlinska-Lenart U."/>
            <person name="Aleksandrzak-Piekarczyk T."/>
            <person name="Szatraj K."/>
            <person name="Zielenkiewicz U."/>
            <person name="Pilsyk S."/>
            <person name="Malc E."/>
            <person name="Mieczkowski P."/>
            <person name="Kruszewska J.S."/>
            <person name="Biernat P."/>
            <person name="Pawlowska J."/>
        </authorList>
    </citation>
    <scope>NUCLEOTIDE SEQUENCE [LARGE SCALE GENOMIC DNA]</scope>
    <source>
        <strain evidence="7 8">CBS 142.35</strain>
    </source>
</reference>
<evidence type="ECO:0000256" key="4">
    <source>
        <dbReference type="ARBA" id="ARBA00023242"/>
    </source>
</evidence>
<dbReference type="GO" id="GO:0006351">
    <property type="term" value="P:DNA-templated transcription"/>
    <property type="evidence" value="ECO:0007669"/>
    <property type="project" value="InterPro"/>
</dbReference>
<gene>
    <name evidence="7" type="ORF">INT45_011346</name>
</gene>
<dbReference type="GO" id="GO:0008270">
    <property type="term" value="F:zinc ion binding"/>
    <property type="evidence" value="ECO:0007669"/>
    <property type="project" value="InterPro"/>
</dbReference>
<dbReference type="EMBL" id="JAEPRB010000171">
    <property type="protein sequence ID" value="KAG2219621.1"/>
    <property type="molecule type" value="Genomic_DNA"/>
</dbReference>
<evidence type="ECO:0000313" key="7">
    <source>
        <dbReference type="EMBL" id="KAG2219621.1"/>
    </source>
</evidence>
<keyword evidence="4" id="KW-0539">Nucleus</keyword>
<dbReference type="CDD" id="cd00067">
    <property type="entry name" value="GAL4"/>
    <property type="match status" value="1"/>
</dbReference>
<organism evidence="7 8">
    <name type="scientific">Circinella minor</name>
    <dbReference type="NCBI Taxonomy" id="1195481"/>
    <lineage>
        <taxon>Eukaryota</taxon>
        <taxon>Fungi</taxon>
        <taxon>Fungi incertae sedis</taxon>
        <taxon>Mucoromycota</taxon>
        <taxon>Mucoromycotina</taxon>
        <taxon>Mucoromycetes</taxon>
        <taxon>Mucorales</taxon>
        <taxon>Lichtheimiaceae</taxon>
        <taxon>Circinella</taxon>
    </lineage>
</organism>
<proteinExistence type="predicted"/>
<dbReference type="Proteomes" id="UP000646827">
    <property type="component" value="Unassembled WGS sequence"/>
</dbReference>
<dbReference type="SMART" id="SM00066">
    <property type="entry name" value="GAL4"/>
    <property type="match status" value="1"/>
</dbReference>
<feature type="region of interest" description="Disordered" evidence="5">
    <location>
        <begin position="152"/>
        <end position="191"/>
    </location>
</feature>
<dbReference type="SUPFAM" id="SSF57701">
    <property type="entry name" value="Zn2/Cys6 DNA-binding domain"/>
    <property type="match status" value="1"/>
</dbReference>
<sequence length="956" mass="106989">MYESPPPLKFPSLAIIRRLTKRILDELSVEENEILQSKRSNIVFRQFDGGNSHGGASSLQKNKRKTKVTNACQNCKKSKTGCDGYLPCDNCSKRSKSCEYPPGVSPPLRPPPPPANNPLPTPTEQPMEPIIMMSHDVISKAPPKPPAFMVSRFSAQQQQQQQQQQHVEPPPPPPLPLSTFSSTQQQQQQQHYFPVPESVTLVTENNVDVTTPISPTQQRPQACTDRYGHFTGDTTFFIPQQSAPLPAGPTTSLPHQPSLPPFLSADIQTSLIDTFYTHANPFFPAIMSKDQMFAELDFLRTDQPSQLSRLFFHAVFSRAASLTSGEDFVQQLQDTPEEKTWSSISDTLLSSAFIARDDYLDSPHISTLLALVIMANHFEHNKLAKNLRKAWMLIGDAGRLAIDMGLHRSSRLLLHSNGEDDVYTQMCIRTFWAVCVSERTMSITYGRPSMFDDKDIDVPPPKSLPSDDEHTKNWVESLRQLVIMSNIACRIMRFNYAAQTQFSGPLRVNAAASTIDCWMCSESDSDLEDRLHHGLETTTIDTRRKRLDDLEALYFFSNLIQLHKPFMHQDGNNKGEAARPSFVVCHLAAIAISYITHTTPIAELADICKSPPTLYAIVKALQVHLENGSRQGESDRTIAFSEISFERTLSQLRKLPTIIRHPDDSSMLTETLNYMEQKYYQRTNSVVAGYLVSRHSHVDSPVPTLCSSNETSTVASVSSVDGIFNNNNHVSPHLSSSLSSTTVITQHQLLQGNNWSSPATVPPPSATSNNLTFVNVDPAIKGSSLGKRRLRETNTSRKPPPSNLTPPNNKLRLNQHQKTEPSLTSPASTVNTIINTSHYHHHHQQEHNHHVQQQLSTLHPDPINPFYNFMSMDNNNIMYQQGQQQSPIILPLTNGTNNINNNNIITTTTITPTSLDTHPSLYPETEIIPQRLEQDPDLPSAILNEELWSTTNNGYC</sequence>
<evidence type="ECO:0000256" key="2">
    <source>
        <dbReference type="ARBA" id="ARBA00022723"/>
    </source>
</evidence>
<dbReference type="GO" id="GO:0000981">
    <property type="term" value="F:DNA-binding transcription factor activity, RNA polymerase II-specific"/>
    <property type="evidence" value="ECO:0007669"/>
    <property type="project" value="InterPro"/>
</dbReference>
<feature type="region of interest" description="Disordered" evidence="5">
    <location>
        <begin position="96"/>
        <end position="125"/>
    </location>
</feature>
<dbReference type="PANTHER" id="PTHR46910:SF3">
    <property type="entry name" value="HALOTOLERANCE PROTEIN 9-RELATED"/>
    <property type="match status" value="1"/>
</dbReference>
<dbReference type="CDD" id="cd12148">
    <property type="entry name" value="fungal_TF_MHR"/>
    <property type="match status" value="1"/>
</dbReference>
<dbReference type="Pfam" id="PF04082">
    <property type="entry name" value="Fungal_trans"/>
    <property type="match status" value="1"/>
</dbReference>
<dbReference type="GO" id="GO:0005634">
    <property type="term" value="C:nucleus"/>
    <property type="evidence" value="ECO:0007669"/>
    <property type="project" value="UniProtKB-SubCell"/>
</dbReference>
<feature type="domain" description="Zn(2)-C6 fungal-type" evidence="6">
    <location>
        <begin position="71"/>
        <end position="100"/>
    </location>
</feature>
<name>A0A8H7VE12_9FUNG</name>
<evidence type="ECO:0000313" key="8">
    <source>
        <dbReference type="Proteomes" id="UP000646827"/>
    </source>
</evidence>
<dbReference type="InterPro" id="IPR050987">
    <property type="entry name" value="AtrR-like"/>
</dbReference>
<dbReference type="AlphaFoldDB" id="A0A8H7VE12"/>